<keyword evidence="1" id="KW-0812">Transmembrane</keyword>
<gene>
    <name evidence="4" type="ORF">CTEST_12570</name>
</gene>
<reference evidence="5" key="2">
    <citation type="submission" date="2015-05" db="EMBL/GenBank/DDBJ databases">
        <title>Complete genome sequence of Corynebacterium testudinoris DSM 44614, recovered from necrotic lesions in the mouth of a tortoise.</title>
        <authorList>
            <person name="Ruckert C."/>
            <person name="Albersmeier A."/>
            <person name="Winkler A."/>
            <person name="Tauch A."/>
        </authorList>
    </citation>
    <scope>NUCLEOTIDE SEQUENCE [LARGE SCALE GENOMIC DNA]</scope>
    <source>
        <strain evidence="5">DSM 44614</strain>
    </source>
</reference>
<dbReference type="Proteomes" id="UP000035540">
    <property type="component" value="Chromosome"/>
</dbReference>
<dbReference type="ESTHER" id="9cory-a0a0g3hb42">
    <property type="family name" value="Abhydrolase_9"/>
</dbReference>
<evidence type="ECO:0000259" key="2">
    <source>
        <dbReference type="Pfam" id="PF10081"/>
    </source>
</evidence>
<dbReference type="STRING" id="136857.CTEST_12570"/>
<dbReference type="KEGG" id="cted:CTEST_12570"/>
<accession>A0A0G3HB42</accession>
<dbReference type="PATRIC" id="fig|136857.5.peg.2483"/>
<dbReference type="InterPro" id="IPR029058">
    <property type="entry name" value="AB_hydrolase_fold"/>
</dbReference>
<keyword evidence="5" id="KW-1185">Reference proteome</keyword>
<name>A0A0G3HB42_9CORY</name>
<dbReference type="InterPro" id="IPR027787">
    <property type="entry name" value="Alpha/beta-hydrolase_catalytic"/>
</dbReference>
<dbReference type="Pfam" id="PF15420">
    <property type="entry name" value="Abhydrolase_9_N"/>
    <property type="match status" value="1"/>
</dbReference>
<evidence type="ECO:0000313" key="4">
    <source>
        <dbReference type="EMBL" id="AKK09920.1"/>
    </source>
</evidence>
<proteinExistence type="predicted"/>
<keyword evidence="1" id="KW-1133">Transmembrane helix</keyword>
<organism evidence="4 5">
    <name type="scientific">Corynebacterium testudinoris</name>
    <dbReference type="NCBI Taxonomy" id="136857"/>
    <lineage>
        <taxon>Bacteria</taxon>
        <taxon>Bacillati</taxon>
        <taxon>Actinomycetota</taxon>
        <taxon>Actinomycetes</taxon>
        <taxon>Mycobacteriales</taxon>
        <taxon>Corynebacteriaceae</taxon>
        <taxon>Corynebacterium</taxon>
    </lineage>
</organism>
<feature type="transmembrane region" description="Helical" evidence="1">
    <location>
        <begin position="112"/>
        <end position="137"/>
    </location>
</feature>
<dbReference type="AlphaFoldDB" id="A0A0G3HB42"/>
<dbReference type="RefSeq" id="WP_083985624.1">
    <property type="nucleotide sequence ID" value="NZ_CP011545.1"/>
</dbReference>
<evidence type="ECO:0000313" key="5">
    <source>
        <dbReference type="Proteomes" id="UP000035540"/>
    </source>
</evidence>
<feature type="transmembrane region" description="Helical" evidence="1">
    <location>
        <begin position="198"/>
        <end position="220"/>
    </location>
</feature>
<keyword evidence="1" id="KW-0472">Membrane</keyword>
<dbReference type="Pfam" id="PF10081">
    <property type="entry name" value="Abhydrolase_9"/>
    <property type="match status" value="1"/>
</dbReference>
<dbReference type="OrthoDB" id="4397445at2"/>
<reference evidence="4 5" key="1">
    <citation type="journal article" date="2015" name="Genome Announc.">
        <title>Complete Genome Sequence of the Type Strain Corynebacterium testudinoris DSM 44614, Recovered from Necrotic Lesions in the Mouth of a Tortoise.</title>
        <authorList>
            <person name="Ruckert C."/>
            <person name="Kriete M."/>
            <person name="Jaenicke S."/>
            <person name="Winkler A."/>
            <person name="Tauch A."/>
        </authorList>
    </citation>
    <scope>NUCLEOTIDE SEQUENCE [LARGE SCALE GENOMIC DNA]</scope>
    <source>
        <strain evidence="4 5">DSM 44614</strain>
    </source>
</reference>
<feature type="domain" description="Alpha/beta-hydrolase catalytic" evidence="2">
    <location>
        <begin position="293"/>
        <end position="586"/>
    </location>
</feature>
<protein>
    <submittedName>
        <fullName evidence="4">Putative membrane protein</fullName>
    </submittedName>
</protein>
<feature type="transmembrane region" description="Helical" evidence="1">
    <location>
        <begin position="158"/>
        <end position="178"/>
    </location>
</feature>
<feature type="domain" description="Alpha/beta-hydrolase N-terminal" evidence="3">
    <location>
        <begin position="65"/>
        <end position="275"/>
    </location>
</feature>
<evidence type="ECO:0000256" key="1">
    <source>
        <dbReference type="SAM" id="Phobius"/>
    </source>
</evidence>
<dbReference type="EMBL" id="CP011545">
    <property type="protein sequence ID" value="AKK09920.1"/>
    <property type="molecule type" value="Genomic_DNA"/>
</dbReference>
<evidence type="ECO:0000259" key="3">
    <source>
        <dbReference type="Pfam" id="PF15420"/>
    </source>
</evidence>
<dbReference type="SUPFAM" id="SSF53474">
    <property type="entry name" value="alpha/beta-Hydrolases"/>
    <property type="match status" value="1"/>
</dbReference>
<dbReference type="InterPro" id="IPR027788">
    <property type="entry name" value="Alpha/beta-hydrolase_N_dom"/>
</dbReference>
<sequence>MGSTRSFLLRGLARGAVGTLKGTAFALAVVADITPGLRLTKRRHLSERLLPGILGAEIATWWAVSPSLLPRPWWAIAANVAVCQGVGHAVGTGTAWTISKAFDRAGHRPQRLITLATLHAGHVAIASITVVAAGLSLRRQDQQSRLVGLGHVRGAKQAALGAAVGTAGYGALLLMGEAAQLSVDRLGRRLSRIMPPWLGWPLAIFGVGGAAFLLSDRLLMRRTIARLARRAAYLNQSVFPGTAMPWEPERSGSPWSRENWIRVGAQGRAVLSLGPRAQDIAAVTGLEEVHEPIRIFVGLVQGRSLASAARLVLAEMDRTGAFRRDTLVIQTSTGTGWITDWSVDAVEFLTGGNCATMSMQYSYLPSAVSYYLDRDTPVRASRILLAAIISRLEQMDPDDRPKLYVAGESLGAYGMMTAFDGLEDLLTTTDGAVFSGPPRFTRLTQELTASRDPGSPERLPIIEGGKFVRFTAHQDHLYRDFSGLEYRNNWSQTKVIIAQHASDPIVWWDIPLIWRRPAWLTEPGSRGRPAPRAQRLDVVTGIRWIPFITSWQIGVDQLSSNATAGGHGHNYHEEMLWYWDAVLGENAAVRLTPFLAAKAADFIIKDAITR</sequence>